<dbReference type="EMBL" id="JARPUR010000002">
    <property type="protein sequence ID" value="KAK4883459.1"/>
    <property type="molecule type" value="Genomic_DNA"/>
</dbReference>
<feature type="compositionally biased region" description="Acidic residues" evidence="1">
    <location>
        <begin position="422"/>
        <end position="433"/>
    </location>
</feature>
<evidence type="ECO:0000313" key="3">
    <source>
        <dbReference type="EMBL" id="KAK4883459.1"/>
    </source>
</evidence>
<sequence>MSEDFEEKEVYVLLDFENKDMTKLLKQPSTYFRMLNLNENKPIIEVAEDVFEGVYEDAPGTNIFFEEVEDERKSNLFEGETPISLKYFLKQSKMLKLKHIGTKPKLVINPSSIDSVNIDITDDYRTLLDKHKNGTLNIDDYVVENACLVCSDIDVDDDDDCKDDVSEVLSTDDERKEKSKTELASLPDRVTSIPEWYSSVKENTKFSNNPTYSKYLKLQNLAEQPSKHKVETEEVTNGEVEQTLHTSAKKDFIIWKDMMMRVVERQPINLDVNRHNLEDFVDIQKSIQLGIIGNSNKIPRIYTKHEKQKLLSFKNFISLTPLMKLIILQDCLQYEKSEIENMNEEQMEEKGEDGLCANDRVKLLSEFKEELKLLITNRIKDAQKQKGVSSAIEFDVNLSDSCEESSDDYDDTDSDSKSDGMSVEEEEESVAET</sequence>
<feature type="domain" description="Transcription factor TFIIIC triple barrel" evidence="2">
    <location>
        <begin position="6"/>
        <end position="100"/>
    </location>
</feature>
<comment type="caution">
    <text evidence="3">The sequence shown here is derived from an EMBL/GenBank/DDBJ whole genome shotgun (WGS) entry which is preliminary data.</text>
</comment>
<dbReference type="InterPro" id="IPR019481">
    <property type="entry name" value="TFIIIC_triple_barrel"/>
</dbReference>
<feature type="compositionally biased region" description="Acidic residues" evidence="1">
    <location>
        <begin position="401"/>
        <end position="413"/>
    </location>
</feature>
<accession>A0AAN7Q249</accession>
<dbReference type="Gene3D" id="2.60.40.4370">
    <property type="match status" value="1"/>
</dbReference>
<keyword evidence="4" id="KW-1185">Reference proteome</keyword>
<dbReference type="Pfam" id="PF10419">
    <property type="entry name" value="TFIIIC_sub6"/>
    <property type="match status" value="1"/>
</dbReference>
<proteinExistence type="predicted"/>
<protein>
    <recommendedName>
        <fullName evidence="2">Transcription factor TFIIIC triple barrel domain-containing protein</fullName>
    </recommendedName>
</protein>
<dbReference type="AlphaFoldDB" id="A0AAN7Q249"/>
<organism evidence="3 4">
    <name type="scientific">Aquatica leii</name>
    <dbReference type="NCBI Taxonomy" id="1421715"/>
    <lineage>
        <taxon>Eukaryota</taxon>
        <taxon>Metazoa</taxon>
        <taxon>Ecdysozoa</taxon>
        <taxon>Arthropoda</taxon>
        <taxon>Hexapoda</taxon>
        <taxon>Insecta</taxon>
        <taxon>Pterygota</taxon>
        <taxon>Neoptera</taxon>
        <taxon>Endopterygota</taxon>
        <taxon>Coleoptera</taxon>
        <taxon>Polyphaga</taxon>
        <taxon>Elateriformia</taxon>
        <taxon>Elateroidea</taxon>
        <taxon>Lampyridae</taxon>
        <taxon>Luciolinae</taxon>
        <taxon>Aquatica</taxon>
    </lineage>
</organism>
<dbReference type="Proteomes" id="UP001353858">
    <property type="component" value="Unassembled WGS sequence"/>
</dbReference>
<name>A0AAN7Q249_9COLE</name>
<evidence type="ECO:0000313" key="4">
    <source>
        <dbReference type="Proteomes" id="UP001353858"/>
    </source>
</evidence>
<reference evidence="4" key="1">
    <citation type="submission" date="2023-01" db="EMBL/GenBank/DDBJ databases">
        <title>Key to firefly adult light organ development and bioluminescence: homeobox transcription factors regulate luciferase expression and transportation to peroxisome.</title>
        <authorList>
            <person name="Fu X."/>
        </authorList>
    </citation>
    <scope>NUCLEOTIDE SEQUENCE [LARGE SCALE GENOMIC DNA]</scope>
</reference>
<evidence type="ECO:0000259" key="2">
    <source>
        <dbReference type="Pfam" id="PF10419"/>
    </source>
</evidence>
<evidence type="ECO:0000256" key="1">
    <source>
        <dbReference type="SAM" id="MobiDB-lite"/>
    </source>
</evidence>
<gene>
    <name evidence="3" type="ORF">RN001_006778</name>
</gene>
<feature type="region of interest" description="Disordered" evidence="1">
    <location>
        <begin position="399"/>
        <end position="433"/>
    </location>
</feature>